<feature type="domain" description="SpoVT-AbrB" evidence="8">
    <location>
        <begin position="77"/>
        <end position="120"/>
    </location>
</feature>
<dbReference type="GO" id="GO:0005737">
    <property type="term" value="C:cytoplasm"/>
    <property type="evidence" value="ECO:0007669"/>
    <property type="project" value="UniProtKB-UniRule"/>
</dbReference>
<feature type="domain" description="SpoVT-AbrB" evidence="8">
    <location>
        <begin position="5"/>
        <end position="47"/>
    </location>
</feature>
<dbReference type="InterPro" id="IPR003444">
    <property type="entry name" value="MraZ"/>
</dbReference>
<keyword evidence="5 7" id="KW-0238">DNA-binding</keyword>
<dbReference type="EMBL" id="LBUE01000014">
    <property type="protein sequence ID" value="KKQ55760.1"/>
    <property type="molecule type" value="Genomic_DNA"/>
</dbReference>
<dbReference type="GO" id="GO:2000143">
    <property type="term" value="P:negative regulation of DNA-templated transcription initiation"/>
    <property type="evidence" value="ECO:0007669"/>
    <property type="project" value="TreeGrafter"/>
</dbReference>
<keyword evidence="6 7" id="KW-0804">Transcription</keyword>
<dbReference type="InterPro" id="IPR020603">
    <property type="entry name" value="MraZ_dom"/>
</dbReference>
<dbReference type="InterPro" id="IPR035642">
    <property type="entry name" value="MraZ_N"/>
</dbReference>
<name>A0A0G0IXI4_9BACT</name>
<dbReference type="Gene3D" id="3.40.1550.20">
    <property type="entry name" value="Transcriptional regulator MraZ domain"/>
    <property type="match status" value="1"/>
</dbReference>
<dbReference type="GO" id="GO:0009295">
    <property type="term" value="C:nucleoid"/>
    <property type="evidence" value="ECO:0007669"/>
    <property type="project" value="UniProtKB-SubCell"/>
</dbReference>
<dbReference type="InterPro" id="IPR035644">
    <property type="entry name" value="MraZ_C"/>
</dbReference>
<dbReference type="CDD" id="cd16320">
    <property type="entry name" value="MraZ_N"/>
    <property type="match status" value="1"/>
</dbReference>
<dbReference type="CDD" id="cd16321">
    <property type="entry name" value="MraZ_C"/>
    <property type="match status" value="1"/>
</dbReference>
<dbReference type="Proteomes" id="UP000034096">
    <property type="component" value="Unassembled WGS sequence"/>
</dbReference>
<dbReference type="SUPFAM" id="SSF89447">
    <property type="entry name" value="AbrB/MazE/MraZ-like"/>
    <property type="match status" value="1"/>
</dbReference>
<dbReference type="PANTHER" id="PTHR34701">
    <property type="entry name" value="TRANSCRIPTIONAL REGULATOR MRAZ"/>
    <property type="match status" value="1"/>
</dbReference>
<dbReference type="STRING" id="1618583.US75_C0014G0009"/>
<protein>
    <recommendedName>
        <fullName evidence="1 7">Transcriptional regulator MraZ</fullName>
    </recommendedName>
</protein>
<evidence type="ECO:0000256" key="4">
    <source>
        <dbReference type="ARBA" id="ARBA00023015"/>
    </source>
</evidence>
<accession>A0A0G0IXI4</accession>
<organism evidence="9 10">
    <name type="scientific">Candidatus Woesebacteria bacterium GW2011_GWC1_38_13</name>
    <dbReference type="NCBI Taxonomy" id="1618583"/>
    <lineage>
        <taxon>Bacteria</taxon>
        <taxon>Candidatus Woeseibacteriota</taxon>
    </lineage>
</organism>
<evidence type="ECO:0000256" key="5">
    <source>
        <dbReference type="ARBA" id="ARBA00023125"/>
    </source>
</evidence>
<keyword evidence="3" id="KW-0677">Repeat</keyword>
<evidence type="ECO:0000256" key="3">
    <source>
        <dbReference type="ARBA" id="ARBA00022737"/>
    </source>
</evidence>
<sequence>MLIGQYFSRITDKNRISLPIKYRNELGKKLIIAKWYEGCCVIVSVEDWKKLLTKLTGRAEILTKAVRDTDRFILGSAFELDLDAQGRFVIPGNLKGYAGLSEDVTFLGLGDRIELWDTAVWNEKEQTVQENAGQTLEEMTALKNVNIE</sequence>
<evidence type="ECO:0000256" key="6">
    <source>
        <dbReference type="ARBA" id="ARBA00023163"/>
    </source>
</evidence>
<evidence type="ECO:0000259" key="8">
    <source>
        <dbReference type="PROSITE" id="PS51740"/>
    </source>
</evidence>
<evidence type="ECO:0000256" key="2">
    <source>
        <dbReference type="ARBA" id="ARBA00022490"/>
    </source>
</evidence>
<dbReference type="GO" id="GO:0000976">
    <property type="term" value="F:transcription cis-regulatory region binding"/>
    <property type="evidence" value="ECO:0007669"/>
    <property type="project" value="TreeGrafter"/>
</dbReference>
<dbReference type="AlphaFoldDB" id="A0A0G0IXI4"/>
<dbReference type="InterPro" id="IPR037914">
    <property type="entry name" value="SpoVT-AbrB_sf"/>
</dbReference>
<reference evidence="9 10" key="1">
    <citation type="journal article" date="2015" name="Nature">
        <title>rRNA introns, odd ribosomes, and small enigmatic genomes across a large radiation of phyla.</title>
        <authorList>
            <person name="Brown C.T."/>
            <person name="Hug L.A."/>
            <person name="Thomas B.C."/>
            <person name="Sharon I."/>
            <person name="Castelle C.J."/>
            <person name="Singh A."/>
            <person name="Wilkins M.J."/>
            <person name="Williams K.H."/>
            <person name="Banfield J.F."/>
        </authorList>
    </citation>
    <scope>NUCLEOTIDE SEQUENCE [LARGE SCALE GENOMIC DNA]</scope>
</reference>
<dbReference type="NCBIfam" id="TIGR00242">
    <property type="entry name" value="division/cell wall cluster transcriptional repressor MraZ"/>
    <property type="match status" value="1"/>
</dbReference>
<evidence type="ECO:0000313" key="10">
    <source>
        <dbReference type="Proteomes" id="UP000034096"/>
    </source>
</evidence>
<keyword evidence="2 7" id="KW-0963">Cytoplasm</keyword>
<dbReference type="PANTHER" id="PTHR34701:SF1">
    <property type="entry name" value="TRANSCRIPTIONAL REGULATOR MRAZ"/>
    <property type="match status" value="1"/>
</dbReference>
<dbReference type="GO" id="GO:0003700">
    <property type="term" value="F:DNA-binding transcription factor activity"/>
    <property type="evidence" value="ECO:0007669"/>
    <property type="project" value="UniProtKB-UniRule"/>
</dbReference>
<dbReference type="InterPro" id="IPR007159">
    <property type="entry name" value="SpoVT-AbrB_dom"/>
</dbReference>
<evidence type="ECO:0000313" key="9">
    <source>
        <dbReference type="EMBL" id="KKQ55760.1"/>
    </source>
</evidence>
<evidence type="ECO:0000256" key="7">
    <source>
        <dbReference type="HAMAP-Rule" id="MF_01008"/>
    </source>
</evidence>
<dbReference type="InterPro" id="IPR038619">
    <property type="entry name" value="MraZ_sf"/>
</dbReference>
<comment type="similarity">
    <text evidence="7">Belongs to the MraZ family.</text>
</comment>
<dbReference type="HAMAP" id="MF_01008">
    <property type="entry name" value="MraZ"/>
    <property type="match status" value="1"/>
</dbReference>
<proteinExistence type="inferred from homology"/>
<comment type="subunit">
    <text evidence="7">Forms oligomers.</text>
</comment>
<evidence type="ECO:0000256" key="1">
    <source>
        <dbReference type="ARBA" id="ARBA00013860"/>
    </source>
</evidence>
<dbReference type="PROSITE" id="PS51740">
    <property type="entry name" value="SPOVT_ABRB"/>
    <property type="match status" value="2"/>
</dbReference>
<comment type="caution">
    <text evidence="9">The sequence shown here is derived from an EMBL/GenBank/DDBJ whole genome shotgun (WGS) entry which is preliminary data.</text>
</comment>
<comment type="subcellular location">
    <subcellularLocation>
        <location evidence="7">Cytoplasm</location>
        <location evidence="7">Nucleoid</location>
    </subcellularLocation>
</comment>
<gene>
    <name evidence="7" type="primary">mraZ</name>
    <name evidence="9" type="ORF">US75_C0014G0009</name>
</gene>
<dbReference type="Pfam" id="PF02381">
    <property type="entry name" value="MraZ"/>
    <property type="match status" value="2"/>
</dbReference>
<keyword evidence="4 7" id="KW-0805">Transcription regulation</keyword>